<dbReference type="InterPro" id="IPR001304">
    <property type="entry name" value="C-type_lectin-like"/>
</dbReference>
<dbReference type="EMBL" id="BFAA01015008">
    <property type="protein sequence ID" value="GCB75236.1"/>
    <property type="molecule type" value="Genomic_DNA"/>
</dbReference>
<protein>
    <recommendedName>
        <fullName evidence="1">C-type lectin domain-containing protein</fullName>
    </recommendedName>
</protein>
<feature type="domain" description="C-type lectin" evidence="1">
    <location>
        <begin position="111"/>
        <end position="149"/>
    </location>
</feature>
<evidence type="ECO:0000313" key="2">
    <source>
        <dbReference type="EMBL" id="GCB75236.1"/>
    </source>
</evidence>
<dbReference type="InterPro" id="IPR016186">
    <property type="entry name" value="C-type_lectin-like/link_sf"/>
</dbReference>
<dbReference type="PROSITE" id="PS50041">
    <property type="entry name" value="C_TYPE_LECTIN_2"/>
    <property type="match status" value="1"/>
</dbReference>
<reference evidence="2 3" key="1">
    <citation type="journal article" date="2018" name="Nat. Ecol. Evol.">
        <title>Shark genomes provide insights into elasmobranch evolution and the origin of vertebrates.</title>
        <authorList>
            <person name="Hara Y"/>
            <person name="Yamaguchi K"/>
            <person name="Onimaru K"/>
            <person name="Kadota M"/>
            <person name="Koyanagi M"/>
            <person name="Keeley SD"/>
            <person name="Tatsumi K"/>
            <person name="Tanaka K"/>
            <person name="Motone F"/>
            <person name="Kageyama Y"/>
            <person name="Nozu R"/>
            <person name="Adachi N"/>
            <person name="Nishimura O"/>
            <person name="Nakagawa R"/>
            <person name="Tanegashima C"/>
            <person name="Kiyatake I"/>
            <person name="Matsumoto R"/>
            <person name="Murakumo K"/>
            <person name="Nishida K"/>
            <person name="Terakita A"/>
            <person name="Kuratani S"/>
            <person name="Sato K"/>
            <person name="Hyodo S Kuraku.S."/>
        </authorList>
    </citation>
    <scope>NUCLEOTIDE SEQUENCE [LARGE SCALE GENOMIC DNA]</scope>
</reference>
<dbReference type="Gene3D" id="3.10.100.10">
    <property type="entry name" value="Mannose-Binding Protein A, subunit A"/>
    <property type="match status" value="1"/>
</dbReference>
<gene>
    <name evidence="2" type="ORF">scyTo_0019742</name>
</gene>
<accession>A0A401PQ32</accession>
<evidence type="ECO:0000313" key="3">
    <source>
        <dbReference type="Proteomes" id="UP000288216"/>
    </source>
</evidence>
<dbReference type="InterPro" id="IPR016187">
    <property type="entry name" value="CTDL_fold"/>
</dbReference>
<dbReference type="SUPFAM" id="SSF56436">
    <property type="entry name" value="C-type lectin-like"/>
    <property type="match status" value="1"/>
</dbReference>
<keyword evidence="3" id="KW-1185">Reference proteome</keyword>
<evidence type="ECO:0000259" key="1">
    <source>
        <dbReference type="PROSITE" id="PS50041"/>
    </source>
</evidence>
<sequence length="187" mass="21644">MNLPHPIKPRTSSADYLYTSHTWNLITSDNWERERFEERNFKPDMMLIGVLLLAALFSSEVAADLLPKSVPEKQIDDDEDEECVALGKRMCADGVVKFRRCFIFFSVAKTWTDAEEGNYVWSNGTPTNYLRWRPRQPDNLGSIRNCVEMGHCKLTLLFVMARVYMGKQFQTNRSVDEILNGLHVVEF</sequence>
<dbReference type="OrthoDB" id="7357196at2759"/>
<dbReference type="Proteomes" id="UP000288216">
    <property type="component" value="Unassembled WGS sequence"/>
</dbReference>
<name>A0A401PQ32_SCYTO</name>
<dbReference type="AlphaFoldDB" id="A0A401PQ32"/>
<comment type="caution">
    <text evidence="2">The sequence shown here is derived from an EMBL/GenBank/DDBJ whole genome shotgun (WGS) entry which is preliminary data.</text>
</comment>
<organism evidence="2 3">
    <name type="scientific">Scyliorhinus torazame</name>
    <name type="common">Cloudy catshark</name>
    <name type="synonym">Catulus torazame</name>
    <dbReference type="NCBI Taxonomy" id="75743"/>
    <lineage>
        <taxon>Eukaryota</taxon>
        <taxon>Metazoa</taxon>
        <taxon>Chordata</taxon>
        <taxon>Craniata</taxon>
        <taxon>Vertebrata</taxon>
        <taxon>Chondrichthyes</taxon>
        <taxon>Elasmobranchii</taxon>
        <taxon>Galeomorphii</taxon>
        <taxon>Galeoidea</taxon>
        <taxon>Carcharhiniformes</taxon>
        <taxon>Scyliorhinidae</taxon>
        <taxon>Scyliorhinus</taxon>
    </lineage>
</organism>
<proteinExistence type="predicted"/>